<evidence type="ECO:0000256" key="4">
    <source>
        <dbReference type="RuleBase" id="RU003718"/>
    </source>
</evidence>
<dbReference type="OrthoDB" id="5835829at2759"/>
<organism evidence="6 7">
    <name type="scientific">Rhamnella rubrinervis</name>
    <dbReference type="NCBI Taxonomy" id="2594499"/>
    <lineage>
        <taxon>Eukaryota</taxon>
        <taxon>Viridiplantae</taxon>
        <taxon>Streptophyta</taxon>
        <taxon>Embryophyta</taxon>
        <taxon>Tracheophyta</taxon>
        <taxon>Spermatophyta</taxon>
        <taxon>Magnoliopsida</taxon>
        <taxon>eudicotyledons</taxon>
        <taxon>Gunneridae</taxon>
        <taxon>Pentapetalae</taxon>
        <taxon>rosids</taxon>
        <taxon>fabids</taxon>
        <taxon>Rosales</taxon>
        <taxon>Rhamnaceae</taxon>
        <taxon>rhamnoid group</taxon>
        <taxon>Rhamneae</taxon>
        <taxon>Rhamnella</taxon>
    </lineage>
</organism>
<evidence type="ECO:0000313" key="7">
    <source>
        <dbReference type="Proteomes" id="UP000796880"/>
    </source>
</evidence>
<dbReference type="AlphaFoldDB" id="A0A8K0DWV7"/>
<comment type="similarity">
    <text evidence="1 4">Belongs to the UDP-glycosyltransferase family.</text>
</comment>
<dbReference type="Gene3D" id="3.40.50.2000">
    <property type="entry name" value="Glycogen Phosphorylase B"/>
    <property type="match status" value="2"/>
</dbReference>
<proteinExistence type="inferred from homology"/>
<dbReference type="PROSITE" id="PS00375">
    <property type="entry name" value="UDPGT"/>
    <property type="match status" value="1"/>
</dbReference>
<dbReference type="Pfam" id="PF00201">
    <property type="entry name" value="UDPGT"/>
    <property type="match status" value="1"/>
</dbReference>
<keyword evidence="2 4" id="KW-0328">Glycosyltransferase</keyword>
<dbReference type="GO" id="GO:0080043">
    <property type="term" value="F:quercetin 3-O-glucosyltransferase activity"/>
    <property type="evidence" value="ECO:0007669"/>
    <property type="project" value="TreeGrafter"/>
</dbReference>
<name>A0A8K0DWV7_9ROSA</name>
<dbReference type="SUPFAM" id="SSF53756">
    <property type="entry name" value="UDP-Glycosyltransferase/glycogen phosphorylase"/>
    <property type="match status" value="1"/>
</dbReference>
<sequence>MELEPPIHVFVVCYPSQGNVNPMLRLAKRLAEKGLLVTVSTSEHFGKHMRQANNLTNDQPTLVGKGFVRFEFFEDGIIGDDPKCRNFKFYVPRLEHAGKEFLHKVIEKHKNEGRPISCFVDNPFVPWVCDVADELGIPCATLWIQSCAVFTAYYHYCNGSVPFPSETEPTMDVQLPSLPLLKSDEIPSYLHPSSPHEVARTTIINYFKNLSKTFWVLADTYQELEHDIIEEISKLCKVMPVGPLFKCMKAAPNSSLRGDMMVAADDFIDWLDSKPPASVLYISFGTIAYLMQEQVDEIAHGLLSSGVSFLWVMKPPDVASGHNVHVLADGFLETVGDRGKVVQWSPQEQVLAHPSVGCFLTHCGWNSSVEALTSGVPVMTFPQFGDQVTNAKFLVDVFRVGVRLSRGIAENKVIDANVIKKSLMEVMKGKKAAELKQNALKWKKAAEAAVSEGGSSDRNILEFVEEIRKRSTSTNAQDWKPQPAT</sequence>
<evidence type="ECO:0000313" key="6">
    <source>
        <dbReference type="EMBL" id="KAF3435484.1"/>
    </source>
</evidence>
<dbReference type="EC" id="2.4.1.-" evidence="5"/>
<accession>A0A8K0DWV7</accession>
<dbReference type="Proteomes" id="UP000796880">
    <property type="component" value="Unassembled WGS sequence"/>
</dbReference>
<gene>
    <name evidence="6" type="ORF">FNV43_RR22573</name>
</gene>
<dbReference type="FunFam" id="3.40.50.2000:FF:000101">
    <property type="entry name" value="Glycosyltransferase"/>
    <property type="match status" value="1"/>
</dbReference>
<protein>
    <recommendedName>
        <fullName evidence="5">Glycosyltransferase</fullName>
        <ecNumber evidence="5">2.4.1.-</ecNumber>
    </recommendedName>
</protein>
<keyword evidence="7" id="KW-1185">Reference proteome</keyword>
<dbReference type="InterPro" id="IPR035595">
    <property type="entry name" value="UDP_glycos_trans_CS"/>
</dbReference>
<dbReference type="GO" id="GO:0080044">
    <property type="term" value="F:quercetin 7-O-glucosyltransferase activity"/>
    <property type="evidence" value="ECO:0007669"/>
    <property type="project" value="TreeGrafter"/>
</dbReference>
<dbReference type="PANTHER" id="PTHR11926:SF986">
    <property type="entry name" value="UDP-GLYCOSYLTRANSFERASE 84A1"/>
    <property type="match status" value="1"/>
</dbReference>
<evidence type="ECO:0000256" key="5">
    <source>
        <dbReference type="RuleBase" id="RU362057"/>
    </source>
</evidence>
<dbReference type="EMBL" id="VOIH02000010">
    <property type="protein sequence ID" value="KAF3435484.1"/>
    <property type="molecule type" value="Genomic_DNA"/>
</dbReference>
<keyword evidence="3 4" id="KW-0808">Transferase</keyword>
<comment type="caution">
    <text evidence="6">The sequence shown here is derived from an EMBL/GenBank/DDBJ whole genome shotgun (WGS) entry which is preliminary data.</text>
</comment>
<evidence type="ECO:0000256" key="1">
    <source>
        <dbReference type="ARBA" id="ARBA00009995"/>
    </source>
</evidence>
<reference evidence="6" key="1">
    <citation type="submission" date="2020-03" db="EMBL/GenBank/DDBJ databases">
        <title>A high-quality chromosome-level genome assembly of a woody plant with both climbing and erect habits, Rhamnella rubrinervis.</title>
        <authorList>
            <person name="Lu Z."/>
            <person name="Yang Y."/>
            <person name="Zhu X."/>
            <person name="Sun Y."/>
        </authorList>
    </citation>
    <scope>NUCLEOTIDE SEQUENCE</scope>
    <source>
        <strain evidence="6">BYM</strain>
        <tissue evidence="6">Leaf</tissue>
    </source>
</reference>
<dbReference type="FunFam" id="3.40.50.2000:FF:000019">
    <property type="entry name" value="Glycosyltransferase"/>
    <property type="match status" value="1"/>
</dbReference>
<dbReference type="CDD" id="cd03784">
    <property type="entry name" value="GT1_Gtf-like"/>
    <property type="match status" value="1"/>
</dbReference>
<dbReference type="InterPro" id="IPR002213">
    <property type="entry name" value="UDP_glucos_trans"/>
</dbReference>
<evidence type="ECO:0000256" key="3">
    <source>
        <dbReference type="ARBA" id="ARBA00022679"/>
    </source>
</evidence>
<dbReference type="PANTHER" id="PTHR11926">
    <property type="entry name" value="GLUCOSYL/GLUCURONOSYL TRANSFERASES"/>
    <property type="match status" value="1"/>
</dbReference>
<evidence type="ECO:0000256" key="2">
    <source>
        <dbReference type="ARBA" id="ARBA00022676"/>
    </source>
</evidence>